<keyword evidence="2" id="KW-0963">Cytoplasm</keyword>
<evidence type="ECO:0000256" key="3">
    <source>
        <dbReference type="ARBA" id="ARBA00022658"/>
    </source>
</evidence>
<dbReference type="InterPro" id="IPR035899">
    <property type="entry name" value="DBL_dom_sf"/>
</dbReference>
<dbReference type="SUPFAM" id="SSF57903">
    <property type="entry name" value="FYVE/PHD zinc finger"/>
    <property type="match status" value="1"/>
</dbReference>
<reference evidence="13" key="1">
    <citation type="submission" date="2020-11" db="EMBL/GenBank/DDBJ databases">
        <authorList>
            <consortium name="DOE Joint Genome Institute"/>
            <person name="Ahrendt S."/>
            <person name="Riley R."/>
            <person name="Andreopoulos W."/>
            <person name="Labutti K."/>
            <person name="Pangilinan J."/>
            <person name="Ruiz-Duenas F.J."/>
            <person name="Barrasa J.M."/>
            <person name="Sanchez-Garcia M."/>
            <person name="Camarero S."/>
            <person name="Miyauchi S."/>
            <person name="Serrano A."/>
            <person name="Linde D."/>
            <person name="Babiker R."/>
            <person name="Drula E."/>
            <person name="Ayuso-Fernandez I."/>
            <person name="Pacheco R."/>
            <person name="Padilla G."/>
            <person name="Ferreira P."/>
            <person name="Barriuso J."/>
            <person name="Kellner H."/>
            <person name="Castanera R."/>
            <person name="Alfaro M."/>
            <person name="Ramirez L."/>
            <person name="Pisabarro A.G."/>
            <person name="Kuo A."/>
            <person name="Tritt A."/>
            <person name="Lipzen A."/>
            <person name="He G."/>
            <person name="Yan M."/>
            <person name="Ng V."/>
            <person name="Cullen D."/>
            <person name="Martin F."/>
            <person name="Rosso M.-N."/>
            <person name="Henrissat B."/>
            <person name="Hibbett D."/>
            <person name="Martinez A.T."/>
            <person name="Grigoriev I.V."/>
        </authorList>
    </citation>
    <scope>NUCLEOTIDE SEQUENCE</scope>
    <source>
        <strain evidence="13">MF-IS2</strain>
    </source>
</reference>
<dbReference type="InterPro" id="IPR000306">
    <property type="entry name" value="Znf_FYVE"/>
</dbReference>
<feature type="region of interest" description="Disordered" evidence="9">
    <location>
        <begin position="688"/>
        <end position="722"/>
    </location>
</feature>
<keyword evidence="5 8" id="KW-0863">Zinc-finger</keyword>
<feature type="compositionally biased region" description="Polar residues" evidence="9">
    <location>
        <begin position="1"/>
        <end position="23"/>
    </location>
</feature>
<keyword evidence="3" id="KW-0344">Guanine-nucleotide releasing factor</keyword>
<dbReference type="Gene3D" id="1.20.900.10">
    <property type="entry name" value="Dbl homology (DH) domain"/>
    <property type="match status" value="1"/>
</dbReference>
<keyword evidence="14" id="KW-1185">Reference proteome</keyword>
<protein>
    <recommendedName>
        <fullName evidence="15">FYVE-domain-containing protein</fullName>
    </recommendedName>
</protein>
<dbReference type="InterPro" id="IPR011993">
    <property type="entry name" value="PH-like_dom_sf"/>
</dbReference>
<dbReference type="AlphaFoldDB" id="A0A9P6C3W9"/>
<feature type="region of interest" description="Disordered" evidence="9">
    <location>
        <begin position="402"/>
        <end position="441"/>
    </location>
</feature>
<dbReference type="InterPro" id="IPR001849">
    <property type="entry name" value="PH_domain"/>
</dbReference>
<dbReference type="GO" id="GO:0005856">
    <property type="term" value="C:cytoskeleton"/>
    <property type="evidence" value="ECO:0007669"/>
    <property type="project" value="UniProtKB-SubCell"/>
</dbReference>
<evidence type="ECO:0000256" key="7">
    <source>
        <dbReference type="ARBA" id="ARBA00023212"/>
    </source>
</evidence>
<feature type="domain" description="FYVE-type" evidence="12">
    <location>
        <begin position="621"/>
        <end position="685"/>
    </location>
</feature>
<evidence type="ECO:0000256" key="9">
    <source>
        <dbReference type="SAM" id="MobiDB-lite"/>
    </source>
</evidence>
<sequence length="984" mass="107493">MATPADSAQLSSVGFPTSESSRIAPQPIPLIRPFRRISLPSFPHPLHRNSVASVSSFDSLPEAQQSQPWMVVSTSIPGNIRLTRPPANASKSRPISVESPKRRMGRRSSSVKPLDDAKALQRKQVIDEFYATEKTYVNGLELIYSHFLTPIITSLETPNPLLDRASLTSVFSNFVDIWNLHRSFLSALTDHLGQGAVPHPSSLSPVLLSHFPYLSLYNPFITSFPSMISTLTDMVTAPSAHRPNPRYNPTFATFVSTRESDPRCGKLKLRDWLLTIVQRCPRYLLLLKDLIKYTEEYDPERTKLHSVFALVTKITSTLDTSLQNHAQILSLLTLQRSTSGLPFQLIEPGRTLLKRGPLLHIERSSTPREREFLLFSDCFVWLANEENERAWSLGWSTSIIGDSSSSNPQTPARPKLAQDKSRSEVELNEEESGNGADGLSASLERHTGVVPPLMKKPAKPLPPVPRRYPSTGEEKWVFKGQSSLVDIEVIVVPPREVGEERRFEVLSTEGSFVLYAGSEDERGEWVSEIRQAKAQLLASLNMTNPNSTLTSSSSTNHVRRSLQALPFPPSDERIATIRAVQGVKDVTDSVSPDQKGKENSEESIERRRKVEHWVPAIWIPDEKTDSCMRCGRSFNWRRRRHHCRLCGRCVCASCSGRTFFISDSSTNGASSKPARACEACYETVFPLIDPPTNPGSPTSPNSSSFLSGGAGTSQPSNDTITSLSKLPSWVSMPSLPTQGSQPQALMVDLDLSLDLDSEDAPNANNPLESGIIRSEEREIEGGKGGRVRLKSQSRPKSYHQILEDFQYVQQGRQPGGFPASPSALIDSAIEENPESIASEGEDGGGYDPTLPLPRSVDWSSQPNPSPRRRKEDTARRSKRFSLPAVALHTTNITARTTSMASGGSSGTGNGGNGHSSGISGANGSSGKENANGIGVHESGVVGRLRRLSLVSGARGPVASSDTAASTDDSVAASKLTELLAKVGR</sequence>
<keyword evidence="6" id="KW-0862">Zinc</keyword>
<comment type="subcellular location">
    <subcellularLocation>
        <location evidence="1">Cytoplasm</location>
        <location evidence="1">Cytoskeleton</location>
    </subcellularLocation>
</comment>
<dbReference type="SUPFAM" id="SSF50729">
    <property type="entry name" value="PH domain-like"/>
    <property type="match status" value="1"/>
</dbReference>
<dbReference type="InterPro" id="IPR013083">
    <property type="entry name" value="Znf_RING/FYVE/PHD"/>
</dbReference>
<feature type="region of interest" description="Disordered" evidence="9">
    <location>
        <begin position="80"/>
        <end position="114"/>
    </location>
</feature>
<feature type="domain" description="PH" evidence="10">
    <location>
        <begin position="351"/>
        <end position="534"/>
    </location>
</feature>
<dbReference type="InterPro" id="IPR051092">
    <property type="entry name" value="FYVE_RhoGEF_PH"/>
</dbReference>
<dbReference type="OrthoDB" id="660555at2759"/>
<dbReference type="PANTHER" id="PTHR12673:SF159">
    <property type="entry name" value="LD03170P"/>
    <property type="match status" value="1"/>
</dbReference>
<evidence type="ECO:0000256" key="4">
    <source>
        <dbReference type="ARBA" id="ARBA00022723"/>
    </source>
</evidence>
<dbReference type="InterPro" id="IPR000219">
    <property type="entry name" value="DH_dom"/>
</dbReference>
<feature type="compositionally biased region" description="Polar residues" evidence="9">
    <location>
        <begin position="888"/>
        <end position="900"/>
    </location>
</feature>
<dbReference type="EMBL" id="MU151090">
    <property type="protein sequence ID" value="KAF9451161.1"/>
    <property type="molecule type" value="Genomic_DNA"/>
</dbReference>
<feature type="domain" description="DH" evidence="11">
    <location>
        <begin position="121"/>
        <end position="321"/>
    </location>
</feature>
<evidence type="ECO:0000259" key="11">
    <source>
        <dbReference type="PROSITE" id="PS50010"/>
    </source>
</evidence>
<evidence type="ECO:0000259" key="12">
    <source>
        <dbReference type="PROSITE" id="PS50178"/>
    </source>
</evidence>
<feature type="region of interest" description="Disordered" evidence="9">
    <location>
        <begin position="1"/>
        <end position="26"/>
    </location>
</feature>
<feature type="compositionally biased region" description="Gly residues" evidence="9">
    <location>
        <begin position="903"/>
        <end position="914"/>
    </location>
</feature>
<feature type="compositionally biased region" description="Basic and acidic residues" evidence="9">
    <location>
        <begin position="594"/>
        <end position="604"/>
    </location>
</feature>
<keyword evidence="4" id="KW-0479">Metal-binding</keyword>
<feature type="compositionally biased region" description="Acidic residues" evidence="9">
    <location>
        <begin position="835"/>
        <end position="844"/>
    </location>
</feature>
<dbReference type="SMART" id="SM00064">
    <property type="entry name" value="FYVE"/>
    <property type="match status" value="1"/>
</dbReference>
<dbReference type="PANTHER" id="PTHR12673">
    <property type="entry name" value="FACIOGENITAL DYSPLASIA PROTEIN"/>
    <property type="match status" value="1"/>
</dbReference>
<organism evidence="13 14">
    <name type="scientific">Macrolepiota fuliginosa MF-IS2</name>
    <dbReference type="NCBI Taxonomy" id="1400762"/>
    <lineage>
        <taxon>Eukaryota</taxon>
        <taxon>Fungi</taxon>
        <taxon>Dikarya</taxon>
        <taxon>Basidiomycota</taxon>
        <taxon>Agaricomycotina</taxon>
        <taxon>Agaricomycetes</taxon>
        <taxon>Agaricomycetidae</taxon>
        <taxon>Agaricales</taxon>
        <taxon>Agaricineae</taxon>
        <taxon>Agaricaceae</taxon>
        <taxon>Macrolepiota</taxon>
    </lineage>
</organism>
<dbReference type="SMART" id="SM00325">
    <property type="entry name" value="RhoGEF"/>
    <property type="match status" value="1"/>
</dbReference>
<evidence type="ECO:0000256" key="5">
    <source>
        <dbReference type="ARBA" id="ARBA00022771"/>
    </source>
</evidence>
<dbReference type="CDD" id="cd00160">
    <property type="entry name" value="RhoGEF"/>
    <property type="match status" value="1"/>
</dbReference>
<dbReference type="Pfam" id="PF00621">
    <property type="entry name" value="RhoGEF"/>
    <property type="match status" value="1"/>
</dbReference>
<feature type="region of interest" description="Disordered" evidence="9">
    <location>
        <begin position="756"/>
        <end position="795"/>
    </location>
</feature>
<dbReference type="Gene3D" id="2.30.29.30">
    <property type="entry name" value="Pleckstrin-homology domain (PH domain)/Phosphotyrosine-binding domain (PTB)"/>
    <property type="match status" value="1"/>
</dbReference>
<evidence type="ECO:0000256" key="2">
    <source>
        <dbReference type="ARBA" id="ARBA00022490"/>
    </source>
</evidence>
<feature type="region of interest" description="Disordered" evidence="9">
    <location>
        <begin position="835"/>
        <end position="934"/>
    </location>
</feature>
<dbReference type="PROSITE" id="PS50010">
    <property type="entry name" value="DH_2"/>
    <property type="match status" value="1"/>
</dbReference>
<dbReference type="SMART" id="SM00233">
    <property type="entry name" value="PH"/>
    <property type="match status" value="1"/>
</dbReference>
<evidence type="ECO:0000313" key="13">
    <source>
        <dbReference type="EMBL" id="KAF9451161.1"/>
    </source>
</evidence>
<feature type="compositionally biased region" description="Basic residues" evidence="9">
    <location>
        <begin position="785"/>
        <end position="795"/>
    </location>
</feature>
<evidence type="ECO:0000256" key="8">
    <source>
        <dbReference type="PROSITE-ProRule" id="PRU00091"/>
    </source>
</evidence>
<dbReference type="SUPFAM" id="SSF48065">
    <property type="entry name" value="DBL homology domain (DH-domain)"/>
    <property type="match status" value="1"/>
</dbReference>
<keyword evidence="7" id="KW-0206">Cytoskeleton</keyword>
<dbReference type="InterPro" id="IPR017455">
    <property type="entry name" value="Znf_FYVE-rel"/>
</dbReference>
<feature type="compositionally biased region" description="Low complexity" evidence="9">
    <location>
        <begin position="915"/>
        <end position="926"/>
    </location>
</feature>
<comment type="caution">
    <text evidence="13">The sequence shown here is derived from an EMBL/GenBank/DDBJ whole genome shotgun (WGS) entry which is preliminary data.</text>
</comment>
<dbReference type="GO" id="GO:0005085">
    <property type="term" value="F:guanyl-nucleotide exchange factor activity"/>
    <property type="evidence" value="ECO:0007669"/>
    <property type="project" value="UniProtKB-KW"/>
</dbReference>
<accession>A0A9P6C3W9</accession>
<gene>
    <name evidence="13" type="ORF">P691DRAFT_400037</name>
</gene>
<dbReference type="Gene3D" id="3.30.40.10">
    <property type="entry name" value="Zinc/RING finger domain, C3HC4 (zinc finger)"/>
    <property type="match status" value="1"/>
</dbReference>
<evidence type="ECO:0000256" key="6">
    <source>
        <dbReference type="ARBA" id="ARBA00022833"/>
    </source>
</evidence>
<feature type="compositionally biased region" description="Basic and acidic residues" evidence="9">
    <location>
        <begin position="773"/>
        <end position="783"/>
    </location>
</feature>
<proteinExistence type="predicted"/>
<evidence type="ECO:0000259" key="10">
    <source>
        <dbReference type="PROSITE" id="PS50003"/>
    </source>
</evidence>
<feature type="region of interest" description="Disordered" evidence="9">
    <location>
        <begin position="585"/>
        <end position="604"/>
    </location>
</feature>
<dbReference type="GO" id="GO:0008270">
    <property type="term" value="F:zinc ion binding"/>
    <property type="evidence" value="ECO:0007669"/>
    <property type="project" value="UniProtKB-KW"/>
</dbReference>
<feature type="compositionally biased region" description="Low complexity" evidence="9">
    <location>
        <begin position="695"/>
        <end position="704"/>
    </location>
</feature>
<feature type="compositionally biased region" description="Polar residues" evidence="9">
    <location>
        <begin position="712"/>
        <end position="722"/>
    </location>
</feature>
<dbReference type="GO" id="GO:0005737">
    <property type="term" value="C:cytoplasm"/>
    <property type="evidence" value="ECO:0007669"/>
    <property type="project" value="TreeGrafter"/>
</dbReference>
<dbReference type="PROSITE" id="PS50178">
    <property type="entry name" value="ZF_FYVE"/>
    <property type="match status" value="1"/>
</dbReference>
<feature type="compositionally biased region" description="Basic and acidic residues" evidence="9">
    <location>
        <begin position="416"/>
        <end position="425"/>
    </location>
</feature>
<dbReference type="InterPro" id="IPR011011">
    <property type="entry name" value="Znf_FYVE_PHD"/>
</dbReference>
<dbReference type="PROSITE" id="PS50003">
    <property type="entry name" value="PH_DOMAIN"/>
    <property type="match status" value="1"/>
</dbReference>
<dbReference type="Pfam" id="PF01363">
    <property type="entry name" value="FYVE"/>
    <property type="match status" value="1"/>
</dbReference>
<name>A0A9P6C3W9_9AGAR</name>
<evidence type="ECO:0008006" key="15">
    <source>
        <dbReference type="Google" id="ProtNLM"/>
    </source>
</evidence>
<evidence type="ECO:0000256" key="1">
    <source>
        <dbReference type="ARBA" id="ARBA00004245"/>
    </source>
</evidence>
<evidence type="ECO:0000313" key="14">
    <source>
        <dbReference type="Proteomes" id="UP000807342"/>
    </source>
</evidence>
<dbReference type="Proteomes" id="UP000807342">
    <property type="component" value="Unassembled WGS sequence"/>
</dbReference>